<sequence>MTAPTPQPAAPEPAPPDRVWTIPNALSTLRLLGVPVFLWLVLGPEADGAALGILAFAGISDYLDGKLARALNQTSRLGVLLDPLADRLYILSTIIALTVRDIVPVWFAVLLLARDVALLALPPLLRRIGVGVALPVHYLGKAATFNLLYAFPLLLLSAGDSWLATAARPLGWAFAIWGTALYWWSGLLYCVQAGQLARRYRAHTRTSIHDPIGAHPRAGESGR</sequence>
<comment type="caution">
    <text evidence="13">The sequence shown here is derived from an EMBL/GenBank/DDBJ whole genome shotgun (WGS) entry which is preliminary data.</text>
</comment>
<protein>
    <submittedName>
        <fullName evidence="13">CDP-alcohol phosphatidyltransferase family protein</fullName>
    </submittedName>
</protein>
<dbReference type="InterPro" id="IPR004570">
    <property type="entry name" value="Phosphatidylglycerol_P_synth"/>
</dbReference>
<dbReference type="RefSeq" id="WP_136448605.1">
    <property type="nucleotide sequence ID" value="NZ_SSXH01000361.1"/>
</dbReference>
<evidence type="ECO:0000256" key="2">
    <source>
        <dbReference type="ARBA" id="ARBA00010441"/>
    </source>
</evidence>
<gene>
    <name evidence="13" type="ORF">E7Y31_14475</name>
</gene>
<evidence type="ECO:0000256" key="1">
    <source>
        <dbReference type="ARBA" id="ARBA00004141"/>
    </source>
</evidence>
<evidence type="ECO:0000256" key="5">
    <source>
        <dbReference type="ARBA" id="ARBA00022692"/>
    </source>
</evidence>
<evidence type="ECO:0000313" key="13">
    <source>
        <dbReference type="EMBL" id="THJ72608.1"/>
    </source>
</evidence>
<dbReference type="Proteomes" id="UP000305282">
    <property type="component" value="Unassembled WGS sequence"/>
</dbReference>
<comment type="subcellular location">
    <subcellularLocation>
        <location evidence="1">Membrane</location>
        <topology evidence="1">Multi-pass membrane protein</topology>
    </subcellularLocation>
</comment>
<dbReference type="AlphaFoldDB" id="A0A4S5EKA2"/>
<dbReference type="Pfam" id="PF01066">
    <property type="entry name" value="CDP-OH_P_transf"/>
    <property type="match status" value="1"/>
</dbReference>
<evidence type="ECO:0000256" key="8">
    <source>
        <dbReference type="ARBA" id="ARBA00023136"/>
    </source>
</evidence>
<evidence type="ECO:0000256" key="11">
    <source>
        <dbReference type="RuleBase" id="RU003750"/>
    </source>
</evidence>
<dbReference type="PANTHER" id="PTHR14269:SF62">
    <property type="entry name" value="CDP-DIACYLGLYCEROL--GLYCEROL-3-PHOSPHATE 3-PHOSPHATIDYLTRANSFERASE 1, CHLOROPLASTIC"/>
    <property type="match status" value="1"/>
</dbReference>
<proteinExistence type="inferred from homology"/>
<dbReference type="Gene3D" id="1.20.120.1760">
    <property type="match status" value="1"/>
</dbReference>
<evidence type="ECO:0000256" key="4">
    <source>
        <dbReference type="ARBA" id="ARBA00022679"/>
    </source>
</evidence>
<dbReference type="InterPro" id="IPR043130">
    <property type="entry name" value="CDP-OH_PTrfase_TM_dom"/>
</dbReference>
<dbReference type="PROSITE" id="PS00379">
    <property type="entry name" value="CDP_ALCOHOL_P_TRANSF"/>
    <property type="match status" value="1"/>
</dbReference>
<dbReference type="InterPro" id="IPR000462">
    <property type="entry name" value="CDP-OH_P_trans"/>
</dbReference>
<keyword evidence="4 11" id="KW-0808">Transferase</keyword>
<feature type="transmembrane region" description="Helical" evidence="12">
    <location>
        <begin position="36"/>
        <end position="59"/>
    </location>
</feature>
<name>A0A4S5EKA2_9ACTN</name>
<keyword evidence="8 12" id="KW-0472">Membrane</keyword>
<evidence type="ECO:0000256" key="9">
    <source>
        <dbReference type="ARBA" id="ARBA00023209"/>
    </source>
</evidence>
<evidence type="ECO:0000313" key="14">
    <source>
        <dbReference type="Proteomes" id="UP000305282"/>
    </source>
</evidence>
<dbReference type="EMBL" id="SSXH01000361">
    <property type="protein sequence ID" value="THJ72608.1"/>
    <property type="molecule type" value="Genomic_DNA"/>
</dbReference>
<organism evidence="13 14">
    <name type="scientific">Candidatus Frankia alpina</name>
    <dbReference type="NCBI Taxonomy" id="2699483"/>
    <lineage>
        <taxon>Bacteria</taxon>
        <taxon>Bacillati</taxon>
        <taxon>Actinomycetota</taxon>
        <taxon>Actinomycetes</taxon>
        <taxon>Frankiales</taxon>
        <taxon>Frankiaceae</taxon>
        <taxon>Frankia</taxon>
    </lineage>
</organism>
<accession>A0A4S5EKA2</accession>
<comment type="similarity">
    <text evidence="2 11">Belongs to the CDP-alcohol phosphatidyltransferase class-I family.</text>
</comment>
<dbReference type="GO" id="GO:0016020">
    <property type="term" value="C:membrane"/>
    <property type="evidence" value="ECO:0007669"/>
    <property type="project" value="UniProtKB-SubCell"/>
</dbReference>
<evidence type="ECO:0000256" key="10">
    <source>
        <dbReference type="ARBA" id="ARBA00023264"/>
    </source>
</evidence>
<dbReference type="InterPro" id="IPR048254">
    <property type="entry name" value="CDP_ALCOHOL_P_TRANSF_CS"/>
</dbReference>
<keyword evidence="3" id="KW-0444">Lipid biosynthesis</keyword>
<dbReference type="OrthoDB" id="9796672at2"/>
<dbReference type="PIRSF" id="PIRSF000847">
    <property type="entry name" value="Phos_ph_gly_syn"/>
    <property type="match status" value="1"/>
</dbReference>
<evidence type="ECO:0000256" key="12">
    <source>
        <dbReference type="SAM" id="Phobius"/>
    </source>
</evidence>
<evidence type="ECO:0000256" key="3">
    <source>
        <dbReference type="ARBA" id="ARBA00022516"/>
    </source>
</evidence>
<feature type="transmembrane region" description="Helical" evidence="12">
    <location>
        <begin position="170"/>
        <end position="191"/>
    </location>
</feature>
<keyword evidence="9" id="KW-0594">Phospholipid biosynthesis</keyword>
<evidence type="ECO:0000256" key="7">
    <source>
        <dbReference type="ARBA" id="ARBA00023098"/>
    </source>
</evidence>
<dbReference type="InterPro" id="IPR050324">
    <property type="entry name" value="CDP-alcohol_PTase-I"/>
</dbReference>
<keyword evidence="5 12" id="KW-0812">Transmembrane</keyword>
<keyword evidence="14" id="KW-1185">Reference proteome</keyword>
<dbReference type="GO" id="GO:0046474">
    <property type="term" value="P:glycerophospholipid biosynthetic process"/>
    <property type="evidence" value="ECO:0007669"/>
    <property type="project" value="TreeGrafter"/>
</dbReference>
<dbReference type="GO" id="GO:0008444">
    <property type="term" value="F:CDP-diacylglycerol-glycerol-3-phosphate 3-phosphatidyltransferase activity"/>
    <property type="evidence" value="ECO:0007669"/>
    <property type="project" value="InterPro"/>
</dbReference>
<dbReference type="PANTHER" id="PTHR14269">
    <property type="entry name" value="CDP-DIACYLGLYCEROL--GLYCEROL-3-PHOSPHATE 3-PHOSPHATIDYLTRANSFERASE-RELATED"/>
    <property type="match status" value="1"/>
</dbReference>
<keyword evidence="7" id="KW-0443">Lipid metabolism</keyword>
<keyword evidence="10" id="KW-1208">Phospholipid metabolism</keyword>
<evidence type="ECO:0000256" key="6">
    <source>
        <dbReference type="ARBA" id="ARBA00022989"/>
    </source>
</evidence>
<reference evidence="13 14" key="1">
    <citation type="submission" date="2019-04" db="EMBL/GenBank/DDBJ databases">
        <title>Draft genome sequences for three unisolated Alnus-infective Frankia Sp+ strains, AgTrS, AiOr and AvVan, the first sequenced Frankia strains able to sporulate in-planta.</title>
        <authorList>
            <person name="Bethencourt L."/>
            <person name="Vautrin F."/>
            <person name="Taib N."/>
            <person name="Dubost A."/>
            <person name="Castro-Garcia L."/>
            <person name="Imbaud O."/>
            <person name="Abrouk D."/>
            <person name="Fournier P."/>
            <person name="Briolay J."/>
            <person name="Nguyen A."/>
            <person name="Normand P."/>
            <person name="Fernandez M.P."/>
            <person name="Brochier-Armanet C."/>
            <person name="Herrera-Belaroussi A."/>
        </authorList>
    </citation>
    <scope>NUCLEOTIDE SEQUENCE [LARGE SCALE GENOMIC DNA]</scope>
    <source>
        <strain evidence="13 14">AvVan</strain>
    </source>
</reference>
<keyword evidence="6 12" id="KW-1133">Transmembrane helix</keyword>
<dbReference type="UniPathway" id="UPA00085"/>